<gene>
    <name evidence="1" type="ORF">ILEXP_LOCUS21518</name>
</gene>
<organism evidence="1 2">
    <name type="scientific">Ilex paraguariensis</name>
    <name type="common">yerba mate</name>
    <dbReference type="NCBI Taxonomy" id="185542"/>
    <lineage>
        <taxon>Eukaryota</taxon>
        <taxon>Viridiplantae</taxon>
        <taxon>Streptophyta</taxon>
        <taxon>Embryophyta</taxon>
        <taxon>Tracheophyta</taxon>
        <taxon>Spermatophyta</taxon>
        <taxon>Magnoliopsida</taxon>
        <taxon>eudicotyledons</taxon>
        <taxon>Gunneridae</taxon>
        <taxon>Pentapetalae</taxon>
        <taxon>asterids</taxon>
        <taxon>campanulids</taxon>
        <taxon>Aquifoliales</taxon>
        <taxon>Aquifoliaceae</taxon>
        <taxon>Ilex</taxon>
    </lineage>
</organism>
<dbReference type="Proteomes" id="UP001642360">
    <property type="component" value="Unassembled WGS sequence"/>
</dbReference>
<keyword evidence="2" id="KW-1185">Reference proteome</keyword>
<dbReference type="AlphaFoldDB" id="A0ABC8S7T7"/>
<dbReference type="EMBL" id="CAUOFW020002369">
    <property type="protein sequence ID" value="CAK9153273.1"/>
    <property type="molecule type" value="Genomic_DNA"/>
</dbReference>
<evidence type="ECO:0000313" key="2">
    <source>
        <dbReference type="Proteomes" id="UP001642360"/>
    </source>
</evidence>
<comment type="caution">
    <text evidence="1">The sequence shown here is derived from an EMBL/GenBank/DDBJ whole genome shotgun (WGS) entry which is preliminary data.</text>
</comment>
<reference evidence="1 2" key="1">
    <citation type="submission" date="2024-02" db="EMBL/GenBank/DDBJ databases">
        <authorList>
            <person name="Vignale AGUSTIN F."/>
            <person name="Sosa J E."/>
            <person name="Modenutti C."/>
        </authorList>
    </citation>
    <scope>NUCLEOTIDE SEQUENCE [LARGE SCALE GENOMIC DNA]</scope>
</reference>
<proteinExistence type="predicted"/>
<protein>
    <submittedName>
        <fullName evidence="1">Uncharacterized protein</fullName>
    </submittedName>
</protein>
<accession>A0ABC8S7T7</accession>
<evidence type="ECO:0000313" key="1">
    <source>
        <dbReference type="EMBL" id="CAK9153273.1"/>
    </source>
</evidence>
<name>A0ABC8S7T7_9AQUA</name>
<sequence>MTLRRRIQCAMDRFYNHCLAKSTVLQLDERKYIDFEKVEIKLEIKEVEKEKSVQDVSEKGVRGKLVPN</sequence>